<evidence type="ECO:0000259" key="10">
    <source>
        <dbReference type="Pfam" id="PF12705"/>
    </source>
</evidence>
<sequence length="1143" mass="131707">MIRIFTGRAGAGKTKQILDEILLALAADRFGPPIFLLVPDQVTFYMERELAKRVPGQSLVRAQVMSFRRFSLRGLQLIGQLPAQMVSKNGKFLLMAAAYDEVSEQLQVFRRANPSAQFIERLLLTVEEFQTANLTGIPLEPQIATLKEDRQLHEKVHDLAILLQAYERALQDRFIDPLHLLPLFARELHRIGSLRSAQIYVDGFLGFTAQEFSLLGALFEHVENMSVSLTLPLERANELARTGFARVDELDSPFAQADDTFLHLRKLADQKQRTLHIVNTQGNKLWRFTASPRLNHLEKAIFTLPEESEAPFYTSAERGDLVIAKATTRRAEVLGTIREMLRIHREEQVPWREFTLMVTNLDLYRPLLREVLQQAKIPFFMDELHSMRHHPVARFILHALSIIESQLSSQAIIEWLKTDLTPIPRFAVDQLENFVLLNGIEGEEWLISFELTNYKEFKSEIEAVRSRVASWLLPFYQVFQSTDSTVRQMITALWNLLESCDVPGQISALIEREEASDNTFDAQAHERALVHAITLCDDLVYAFGERKLPVARVLALLRQAFGSSRIGVIPMLLDQIIITEVSRVRAYEVQYGFLIGCNDGLFPRRIENDEMFSDEERKQLITKGFSINPESSRQQVYERYRVYMAMTRAQKKLVLSYALADENGRALAMATILQQMISRFAPEQMIEYNYIDQPQWNDEEDVQLCMTEESMAQHLTTILREVKKGERLTPLWHGVFQLFASGKLNQEVVKSKLQGLAYVIDSEPLAPEIAQKLFHNAEVLSVSRLEQFAACPFAHFAKYGLRLKRREEFQIDELIRGQLVHEVLHQFVVWIKKEGVDWGSLDSHQAFQILNQVFASVLTADNRIVWRHNARFRNQLEQVRQALLRAIDTLTEHAHRSSFQVYLTEAEFEFALPGDLPLRLRGRIDRLDTSAGDRYPYFRIIDYKSSERSLNLEQVYYGLSLQLILYAEVVEQQSIEWFGHPHKFAGVFYYPIRDLVKQVDAPTPIREVERTKRKALQMKGLILREPKLVSLLDRKNAVADDLFPVLLKKDGQFKRSVQTVDDKEWEALKHHAKHLAVSFMNRVRKGDTAIAPYRYKKNTACQHCSFQGICQFEESGGLGSYHQLPKINGKEILQKLCIDKKKG</sequence>
<keyword evidence="9" id="KW-0234">DNA repair</keyword>
<dbReference type="GO" id="GO:0004386">
    <property type="term" value="F:helicase activity"/>
    <property type="evidence" value="ECO:0007669"/>
    <property type="project" value="UniProtKB-KW"/>
</dbReference>
<keyword evidence="13" id="KW-1185">Reference proteome</keyword>
<dbReference type="PANTHER" id="PTHR30591:SF1">
    <property type="entry name" value="RECBCD ENZYME SUBUNIT RECC"/>
    <property type="match status" value="1"/>
</dbReference>
<keyword evidence="5" id="KW-0347">Helicase</keyword>
<dbReference type="InterPro" id="IPR011604">
    <property type="entry name" value="PDDEXK-like_dom_sf"/>
</dbReference>
<dbReference type="GO" id="GO:0006281">
    <property type="term" value="P:DNA repair"/>
    <property type="evidence" value="ECO:0007669"/>
    <property type="project" value="UniProtKB-KW"/>
</dbReference>
<dbReference type="AlphaFoldDB" id="A0A2U3DBV2"/>
<feature type="domain" description="PD-(D/E)XK endonuclease-like" evidence="10">
    <location>
        <begin position="780"/>
        <end position="1111"/>
    </location>
</feature>
<dbReference type="PANTHER" id="PTHR30591">
    <property type="entry name" value="RECBCD ENZYME SUBUNIT RECC"/>
    <property type="match status" value="1"/>
</dbReference>
<dbReference type="EMBL" id="MPDK01000002">
    <property type="protein sequence ID" value="PWI58753.1"/>
    <property type="molecule type" value="Genomic_DNA"/>
</dbReference>
<dbReference type="InterPro" id="IPR027417">
    <property type="entry name" value="P-loop_NTPase"/>
</dbReference>
<accession>A0A2U3DBV2</accession>
<keyword evidence="3" id="KW-0227">DNA damage</keyword>
<dbReference type="InterPro" id="IPR049035">
    <property type="entry name" value="ADDB_N"/>
</dbReference>
<feature type="domain" description="ATP-dependent helicase/deoxyribonuclease subunit B N-terminal" evidence="11">
    <location>
        <begin position="5"/>
        <end position="298"/>
    </location>
</feature>
<evidence type="ECO:0000313" key="13">
    <source>
        <dbReference type="Proteomes" id="UP000245380"/>
    </source>
</evidence>
<dbReference type="Pfam" id="PF12705">
    <property type="entry name" value="PDDEXK_1"/>
    <property type="match status" value="1"/>
</dbReference>
<protein>
    <submittedName>
        <fullName evidence="12">Uncharacterized protein</fullName>
    </submittedName>
</protein>
<dbReference type="SUPFAM" id="SSF52540">
    <property type="entry name" value="P-loop containing nucleoside triphosphate hydrolases"/>
    <property type="match status" value="1"/>
</dbReference>
<keyword evidence="8" id="KW-0238">DNA-binding</keyword>
<evidence type="ECO:0000256" key="4">
    <source>
        <dbReference type="ARBA" id="ARBA00022801"/>
    </source>
</evidence>
<dbReference type="GO" id="GO:0005524">
    <property type="term" value="F:ATP binding"/>
    <property type="evidence" value="ECO:0007669"/>
    <property type="project" value="UniProtKB-KW"/>
</dbReference>
<evidence type="ECO:0000256" key="2">
    <source>
        <dbReference type="ARBA" id="ARBA00022741"/>
    </source>
</evidence>
<keyword evidence="4" id="KW-0378">Hydrolase</keyword>
<dbReference type="GO" id="GO:0004527">
    <property type="term" value="F:exonuclease activity"/>
    <property type="evidence" value="ECO:0007669"/>
    <property type="project" value="UniProtKB-KW"/>
</dbReference>
<evidence type="ECO:0000256" key="6">
    <source>
        <dbReference type="ARBA" id="ARBA00022839"/>
    </source>
</evidence>
<dbReference type="Gene3D" id="3.40.50.300">
    <property type="entry name" value="P-loop containing nucleotide triphosphate hydrolases"/>
    <property type="match status" value="3"/>
</dbReference>
<gene>
    <name evidence="12" type="ORF">BM613_01260</name>
</gene>
<evidence type="ECO:0000256" key="5">
    <source>
        <dbReference type="ARBA" id="ARBA00022806"/>
    </source>
</evidence>
<keyword evidence="6" id="KW-0269">Exonuclease</keyword>
<organism evidence="12 13">
    <name type="scientific">Sulfoacidibacillus thermotolerans</name>
    <name type="common">Acidibacillus sulfuroxidans</name>
    <dbReference type="NCBI Taxonomy" id="1765684"/>
    <lineage>
        <taxon>Bacteria</taxon>
        <taxon>Bacillati</taxon>
        <taxon>Bacillota</taxon>
        <taxon>Bacilli</taxon>
        <taxon>Bacillales</taxon>
        <taxon>Alicyclobacillaceae</taxon>
        <taxon>Sulfoacidibacillus</taxon>
    </lineage>
</organism>
<dbReference type="GO" id="GO:0006310">
    <property type="term" value="P:DNA recombination"/>
    <property type="evidence" value="ECO:0007669"/>
    <property type="project" value="TreeGrafter"/>
</dbReference>
<evidence type="ECO:0000256" key="3">
    <source>
        <dbReference type="ARBA" id="ARBA00022763"/>
    </source>
</evidence>
<evidence type="ECO:0000256" key="7">
    <source>
        <dbReference type="ARBA" id="ARBA00022840"/>
    </source>
</evidence>
<evidence type="ECO:0000256" key="9">
    <source>
        <dbReference type="ARBA" id="ARBA00023204"/>
    </source>
</evidence>
<evidence type="ECO:0000256" key="8">
    <source>
        <dbReference type="ARBA" id="ARBA00023125"/>
    </source>
</evidence>
<comment type="caution">
    <text evidence="12">The sequence shown here is derived from an EMBL/GenBank/DDBJ whole genome shotgun (WGS) entry which is preliminary data.</text>
</comment>
<keyword evidence="7" id="KW-0067">ATP-binding</keyword>
<evidence type="ECO:0000313" key="12">
    <source>
        <dbReference type="EMBL" id="PWI58753.1"/>
    </source>
</evidence>
<name>A0A2U3DBV2_SULT2</name>
<evidence type="ECO:0000259" key="11">
    <source>
        <dbReference type="Pfam" id="PF21445"/>
    </source>
</evidence>
<dbReference type="GO" id="GO:0003677">
    <property type="term" value="F:DNA binding"/>
    <property type="evidence" value="ECO:0007669"/>
    <property type="project" value="UniProtKB-KW"/>
</dbReference>
<proteinExistence type="predicted"/>
<dbReference type="RefSeq" id="WP_181362811.1">
    <property type="nucleotide sequence ID" value="NZ_MPDK01000002.1"/>
</dbReference>
<dbReference type="Proteomes" id="UP000245380">
    <property type="component" value="Unassembled WGS sequence"/>
</dbReference>
<dbReference type="Pfam" id="PF21445">
    <property type="entry name" value="ADDB_N"/>
    <property type="match status" value="1"/>
</dbReference>
<dbReference type="InterPro" id="IPR038726">
    <property type="entry name" value="PDDEXK_AddAB-type"/>
</dbReference>
<evidence type="ECO:0000256" key="1">
    <source>
        <dbReference type="ARBA" id="ARBA00022722"/>
    </source>
</evidence>
<keyword evidence="2" id="KW-0547">Nucleotide-binding</keyword>
<reference evidence="12 13" key="1">
    <citation type="submission" date="2016-11" db="EMBL/GenBank/DDBJ databases">
        <title>Comparative genomics of Acidibacillus ferroxidans species.</title>
        <authorList>
            <person name="Oliveira G."/>
            <person name="Nunes G."/>
            <person name="Oliveira R."/>
            <person name="Araujo F."/>
            <person name="Salim A."/>
            <person name="Scholte L."/>
            <person name="Morais D."/>
            <person name="Nancucheo I."/>
            <person name="Johnson D.B."/>
            <person name="Grail B."/>
            <person name="Bittencourt J."/>
            <person name="Valadares R."/>
        </authorList>
    </citation>
    <scope>NUCLEOTIDE SEQUENCE [LARGE SCALE GENOMIC DNA]</scope>
    <source>
        <strain evidence="12 13">Y002</strain>
    </source>
</reference>
<keyword evidence="1" id="KW-0540">Nuclease</keyword>
<dbReference type="Gene3D" id="3.90.320.10">
    <property type="match status" value="1"/>
</dbReference>